<keyword evidence="2" id="KW-1185">Reference proteome</keyword>
<dbReference type="RefSeq" id="WP_344063866.1">
    <property type="nucleotide sequence ID" value="NZ_BAAAOH010000001.1"/>
</dbReference>
<sequence length="426" mass="44444">MKLPYADVEFDKKGATVDPAQVEAVDDLLTQKHPTDVLVVTHGWNNTEGQARALYERLVDSIVAVRPRVSGASKRTFVVVGVLWPSIQWAPDEESGAGAGLGDERAALEADIAERIENPTTRKKLLALVPRLETSSEAQEEFLALLRKTLPRSSKGEDDAAFTALKKASAQEVLDAARTSGQTDDAAPALGGAAGIDPAGLPPLADDIEGGGAGFFDSIVDAARNLVNVTTYYTMKERAGVVGKKGIAPLLDHIHTSAPAARVHLIGHSFGGRAVTAAALAAKAPISSLSLLQAAYSHFGLAEDWDGAGRNGLFTKVPAKVDGPIIVTFTRNDKAVGLAYPIASRLAQQIGVSLGDENDPYGGIGRNGALKTPGAVGAKLLDVGGTYSFTGHEVWSLNGDAFITGHSDITGRQVGYAVLSAVLAAQ</sequence>
<dbReference type="InterPro" id="IPR029058">
    <property type="entry name" value="AB_hydrolase_fold"/>
</dbReference>
<accession>A0ABP5E8U3</accession>
<evidence type="ECO:0000313" key="2">
    <source>
        <dbReference type="Proteomes" id="UP001500326"/>
    </source>
</evidence>
<organism evidence="1 2">
    <name type="scientific">Microbacterium pumilum</name>
    <dbReference type="NCBI Taxonomy" id="344165"/>
    <lineage>
        <taxon>Bacteria</taxon>
        <taxon>Bacillati</taxon>
        <taxon>Actinomycetota</taxon>
        <taxon>Actinomycetes</taxon>
        <taxon>Micrococcales</taxon>
        <taxon>Microbacteriaceae</taxon>
        <taxon>Microbacterium</taxon>
    </lineage>
</organism>
<name>A0ABP5E8U3_9MICO</name>
<dbReference type="SUPFAM" id="SSF53474">
    <property type="entry name" value="alpha/beta-Hydrolases"/>
    <property type="match status" value="1"/>
</dbReference>
<comment type="caution">
    <text evidence="1">The sequence shown here is derived from an EMBL/GenBank/DDBJ whole genome shotgun (WGS) entry which is preliminary data.</text>
</comment>
<protein>
    <recommendedName>
        <fullName evidence="3">Serine-threonine protein kinase</fullName>
    </recommendedName>
</protein>
<dbReference type="EMBL" id="BAAAOH010000001">
    <property type="protein sequence ID" value="GAA1992209.1"/>
    <property type="molecule type" value="Genomic_DNA"/>
</dbReference>
<gene>
    <name evidence="1" type="ORF">GCM10009777_29600</name>
</gene>
<dbReference type="Gene3D" id="3.40.50.1820">
    <property type="entry name" value="alpha/beta hydrolase"/>
    <property type="match status" value="1"/>
</dbReference>
<evidence type="ECO:0000313" key="1">
    <source>
        <dbReference type="EMBL" id="GAA1992209.1"/>
    </source>
</evidence>
<reference evidence="2" key="1">
    <citation type="journal article" date="2019" name="Int. J. Syst. Evol. Microbiol.">
        <title>The Global Catalogue of Microorganisms (GCM) 10K type strain sequencing project: providing services to taxonomists for standard genome sequencing and annotation.</title>
        <authorList>
            <consortium name="The Broad Institute Genomics Platform"/>
            <consortium name="The Broad Institute Genome Sequencing Center for Infectious Disease"/>
            <person name="Wu L."/>
            <person name="Ma J."/>
        </authorList>
    </citation>
    <scope>NUCLEOTIDE SEQUENCE [LARGE SCALE GENOMIC DNA]</scope>
    <source>
        <strain evidence="2">JCM 14902</strain>
    </source>
</reference>
<evidence type="ECO:0008006" key="3">
    <source>
        <dbReference type="Google" id="ProtNLM"/>
    </source>
</evidence>
<dbReference type="Proteomes" id="UP001500326">
    <property type="component" value="Unassembled WGS sequence"/>
</dbReference>
<proteinExistence type="predicted"/>